<protein>
    <submittedName>
        <fullName evidence="1">Uncharacterized protein</fullName>
    </submittedName>
</protein>
<organism evidence="1">
    <name type="scientific">Lotus japonicus</name>
    <name type="common">Lotus corniculatus var. japonicus</name>
    <dbReference type="NCBI Taxonomy" id="34305"/>
    <lineage>
        <taxon>Eukaryota</taxon>
        <taxon>Viridiplantae</taxon>
        <taxon>Streptophyta</taxon>
        <taxon>Embryophyta</taxon>
        <taxon>Tracheophyta</taxon>
        <taxon>Spermatophyta</taxon>
        <taxon>Magnoliopsida</taxon>
        <taxon>eudicotyledons</taxon>
        <taxon>Gunneridae</taxon>
        <taxon>Pentapetalae</taxon>
        <taxon>rosids</taxon>
        <taxon>fabids</taxon>
        <taxon>Fabales</taxon>
        <taxon>Fabaceae</taxon>
        <taxon>Papilionoideae</taxon>
        <taxon>50 kb inversion clade</taxon>
        <taxon>NPAAA clade</taxon>
        <taxon>Hologalegina</taxon>
        <taxon>robinioid clade</taxon>
        <taxon>Loteae</taxon>
        <taxon>Lotus</taxon>
    </lineage>
</organism>
<sequence>MVTFLPPASRIPEAKIAPILLTVSSCLSRIIFSNCRLNVPTRESLASLI</sequence>
<name>I3T1S9_LOTJA</name>
<dbReference type="AlphaFoldDB" id="I3T1S9"/>
<dbReference type="EMBL" id="BT146677">
    <property type="protein sequence ID" value="AFK46471.1"/>
    <property type="molecule type" value="mRNA"/>
</dbReference>
<proteinExistence type="evidence at transcript level"/>
<accession>I3T1S9</accession>
<evidence type="ECO:0000313" key="1">
    <source>
        <dbReference type="EMBL" id="AFK46471.1"/>
    </source>
</evidence>
<reference evidence="1" key="1">
    <citation type="submission" date="2012-05" db="EMBL/GenBank/DDBJ databases">
        <authorList>
            <person name="Krishnakumar V."/>
            <person name="Cheung F."/>
            <person name="Xiao Y."/>
            <person name="Chan A."/>
            <person name="Moskal W.A."/>
            <person name="Town C.D."/>
        </authorList>
    </citation>
    <scope>NUCLEOTIDE SEQUENCE</scope>
</reference>